<keyword evidence="3" id="KW-0597">Phosphoprotein</keyword>
<feature type="transmembrane region" description="Helical" evidence="10">
    <location>
        <begin position="175"/>
        <end position="197"/>
    </location>
</feature>
<dbReference type="InterPro" id="IPR059000">
    <property type="entry name" value="ATPase_P-type_domA"/>
</dbReference>
<feature type="transmembrane region" description="Helical" evidence="10">
    <location>
        <begin position="43"/>
        <end position="64"/>
    </location>
</feature>
<feature type="domain" description="P-type ATPase A" evidence="11">
    <location>
        <begin position="241"/>
        <end position="333"/>
    </location>
</feature>
<dbReference type="GO" id="GO:0046872">
    <property type="term" value="F:metal ion binding"/>
    <property type="evidence" value="ECO:0007669"/>
    <property type="project" value="UniProtKB-UniRule"/>
</dbReference>
<keyword evidence="10" id="KW-0472">Membrane</keyword>
<keyword evidence="6 10" id="KW-0067">ATP-binding</keyword>
<dbReference type="AlphaFoldDB" id="A0AAD7ZJH5"/>
<reference evidence="13" key="1">
    <citation type="journal article" date="2023" name="IScience">
        <title>Live-bearing cockroach genome reveals convergent evolutionary mechanisms linked to viviparity in insects and beyond.</title>
        <authorList>
            <person name="Fouks B."/>
            <person name="Harrison M.C."/>
            <person name="Mikhailova A.A."/>
            <person name="Marchal E."/>
            <person name="English S."/>
            <person name="Carruthers M."/>
            <person name="Jennings E.C."/>
            <person name="Chiamaka E.L."/>
            <person name="Frigard R.A."/>
            <person name="Pippel M."/>
            <person name="Attardo G.M."/>
            <person name="Benoit J.B."/>
            <person name="Bornberg-Bauer E."/>
            <person name="Tobe S.S."/>
        </authorList>
    </citation>
    <scope>NUCLEOTIDE SEQUENCE</scope>
    <source>
        <strain evidence="13">Stay&amp;Tobe</strain>
    </source>
</reference>
<dbReference type="InterPro" id="IPR047819">
    <property type="entry name" value="P5A-ATPase_N"/>
</dbReference>
<evidence type="ECO:0000256" key="8">
    <source>
        <dbReference type="ARBA" id="ARBA00022967"/>
    </source>
</evidence>
<reference evidence="13" key="2">
    <citation type="submission" date="2023-05" db="EMBL/GenBank/DDBJ databases">
        <authorList>
            <person name="Fouks B."/>
        </authorList>
    </citation>
    <scope>NUCLEOTIDE SEQUENCE</scope>
    <source>
        <strain evidence="13">Stay&amp;Tobe</strain>
        <tissue evidence="13">Testes</tissue>
    </source>
</reference>
<feature type="domain" description="P5B-type ATPase N-terminal" evidence="12">
    <location>
        <begin position="28"/>
        <end position="93"/>
    </location>
</feature>
<dbReference type="Gene3D" id="2.70.150.10">
    <property type="entry name" value="Calcium-transporting ATPase, cytoplasmic transduction domain A"/>
    <property type="match status" value="1"/>
</dbReference>
<keyword evidence="14" id="KW-1185">Reference proteome</keyword>
<dbReference type="GO" id="GO:0005524">
    <property type="term" value="F:ATP binding"/>
    <property type="evidence" value="ECO:0007669"/>
    <property type="project" value="UniProtKB-UniRule"/>
</dbReference>
<dbReference type="GO" id="GO:0140358">
    <property type="term" value="F:P-type transmembrane transporter activity"/>
    <property type="evidence" value="ECO:0007669"/>
    <property type="project" value="InterPro"/>
</dbReference>
<dbReference type="GO" id="GO:0015203">
    <property type="term" value="F:polyamine transmembrane transporter activity"/>
    <property type="evidence" value="ECO:0007669"/>
    <property type="project" value="TreeGrafter"/>
</dbReference>
<dbReference type="InterPro" id="IPR006544">
    <property type="entry name" value="P-type_TPase_V"/>
</dbReference>
<dbReference type="Pfam" id="PF12409">
    <property type="entry name" value="P5-ATPase"/>
    <property type="match status" value="1"/>
</dbReference>
<dbReference type="GO" id="GO:0006874">
    <property type="term" value="P:intracellular calcium ion homeostasis"/>
    <property type="evidence" value="ECO:0007669"/>
    <property type="project" value="TreeGrafter"/>
</dbReference>
<evidence type="ECO:0000256" key="9">
    <source>
        <dbReference type="ARBA" id="ARBA00049360"/>
    </source>
</evidence>
<evidence type="ECO:0000256" key="10">
    <source>
        <dbReference type="RuleBase" id="RU362082"/>
    </source>
</evidence>
<evidence type="ECO:0000256" key="5">
    <source>
        <dbReference type="ARBA" id="ARBA00022741"/>
    </source>
</evidence>
<comment type="caution">
    <text evidence="13">The sequence shown here is derived from an EMBL/GenBank/DDBJ whole genome shotgun (WGS) entry which is preliminary data.</text>
</comment>
<keyword evidence="7 10" id="KW-0460">Magnesium</keyword>
<evidence type="ECO:0000259" key="12">
    <source>
        <dbReference type="Pfam" id="PF12409"/>
    </source>
</evidence>
<dbReference type="GO" id="GO:0016887">
    <property type="term" value="F:ATP hydrolysis activity"/>
    <property type="evidence" value="ECO:0007669"/>
    <property type="project" value="InterPro"/>
</dbReference>
<keyword evidence="8 10" id="KW-1278">Translocase</keyword>
<proteinExistence type="inferred from homology"/>
<accession>A0AAD7ZJH5</accession>
<protein>
    <recommendedName>
        <fullName evidence="10">Cation-transporting ATPase</fullName>
        <ecNumber evidence="10">7.2.2.-</ecNumber>
    </recommendedName>
</protein>
<dbReference type="GO" id="GO:0019829">
    <property type="term" value="F:ATPase-coupled monoatomic cation transmembrane transporter activity"/>
    <property type="evidence" value="ECO:0007669"/>
    <property type="project" value="UniProtKB-UniRule"/>
</dbReference>
<feature type="transmembrane region" description="Helical" evidence="10">
    <location>
        <begin position="203"/>
        <end position="223"/>
    </location>
</feature>
<sequence length="339" mass="38719">MPSIRSFNQYSGYARIADDSSQEIVGEENIICYGYKSSTCKKIIFNTFAVLLLGIPYLFLHWYCQFKAYMKYRKCSLEEAEILLIEYSIQQVNTTILHWPGSNEVRNLRYFYHNLLKYIWNDEINGFMRLHGLDNGSTCLSHIQDNSHGFTADQQQQMPGGPWGKNLITINVKSYWKLFIEEVFNPFYIFQAFSVTLWSLDEYYYYASCIVVLTAASIITSLVQTRKQSEALRDLVAASNTRSVTVIRNGGAVEEIPASCLVPGDLLMIPPHGCLMACDAVLLNGNCIVNESMLTGESVPVTKTPPPHSDEYYDPVTHKRYTLFSGTQVIQTRFYEKNK</sequence>
<organism evidence="13 14">
    <name type="scientific">Diploptera punctata</name>
    <name type="common">Pacific beetle cockroach</name>
    <dbReference type="NCBI Taxonomy" id="6984"/>
    <lineage>
        <taxon>Eukaryota</taxon>
        <taxon>Metazoa</taxon>
        <taxon>Ecdysozoa</taxon>
        <taxon>Arthropoda</taxon>
        <taxon>Hexapoda</taxon>
        <taxon>Insecta</taxon>
        <taxon>Pterygota</taxon>
        <taxon>Neoptera</taxon>
        <taxon>Polyneoptera</taxon>
        <taxon>Dictyoptera</taxon>
        <taxon>Blattodea</taxon>
        <taxon>Blaberoidea</taxon>
        <taxon>Blaberidae</taxon>
        <taxon>Diplopterinae</taxon>
        <taxon>Diploptera</taxon>
    </lineage>
</organism>
<evidence type="ECO:0000313" key="13">
    <source>
        <dbReference type="EMBL" id="KAJ9581482.1"/>
    </source>
</evidence>
<evidence type="ECO:0000313" key="14">
    <source>
        <dbReference type="Proteomes" id="UP001233999"/>
    </source>
</evidence>
<dbReference type="Pfam" id="PF00122">
    <property type="entry name" value="E1-E2_ATPase"/>
    <property type="match status" value="1"/>
</dbReference>
<dbReference type="Proteomes" id="UP001233999">
    <property type="component" value="Unassembled WGS sequence"/>
</dbReference>
<comment type="caution">
    <text evidence="10">Lacks conserved residue(s) required for the propagation of feature annotation.</text>
</comment>
<dbReference type="InterPro" id="IPR008250">
    <property type="entry name" value="ATPase_P-typ_transduc_dom_A_sf"/>
</dbReference>
<dbReference type="EC" id="7.2.2.-" evidence="10"/>
<evidence type="ECO:0000256" key="1">
    <source>
        <dbReference type="ARBA" id="ARBA00004141"/>
    </source>
</evidence>
<evidence type="ECO:0000256" key="4">
    <source>
        <dbReference type="ARBA" id="ARBA00022723"/>
    </source>
</evidence>
<evidence type="ECO:0000256" key="7">
    <source>
        <dbReference type="ARBA" id="ARBA00022842"/>
    </source>
</evidence>
<dbReference type="SUPFAM" id="SSF81653">
    <property type="entry name" value="Calcium ATPase, transduction domain A"/>
    <property type="match status" value="1"/>
</dbReference>
<keyword evidence="5 10" id="KW-0547">Nucleotide-binding</keyword>
<keyword evidence="10" id="KW-0812">Transmembrane</keyword>
<evidence type="ECO:0000259" key="11">
    <source>
        <dbReference type="Pfam" id="PF00122"/>
    </source>
</evidence>
<evidence type="ECO:0000256" key="6">
    <source>
        <dbReference type="ARBA" id="ARBA00022840"/>
    </source>
</evidence>
<gene>
    <name evidence="13" type="ORF">L9F63_023340</name>
</gene>
<comment type="catalytic activity">
    <reaction evidence="9 10">
        <text>ATP + H2O = ADP + phosphate + H(+)</text>
        <dbReference type="Rhea" id="RHEA:13065"/>
        <dbReference type="ChEBI" id="CHEBI:15377"/>
        <dbReference type="ChEBI" id="CHEBI:15378"/>
        <dbReference type="ChEBI" id="CHEBI:30616"/>
        <dbReference type="ChEBI" id="CHEBI:43474"/>
        <dbReference type="ChEBI" id="CHEBI:456216"/>
    </reaction>
</comment>
<dbReference type="SUPFAM" id="SSF81665">
    <property type="entry name" value="Calcium ATPase, transmembrane domain M"/>
    <property type="match status" value="1"/>
</dbReference>
<feature type="non-terminal residue" evidence="13">
    <location>
        <position position="339"/>
    </location>
</feature>
<name>A0AAD7ZJH5_DIPPU</name>
<dbReference type="EMBL" id="JASPKZ010007913">
    <property type="protein sequence ID" value="KAJ9581482.1"/>
    <property type="molecule type" value="Genomic_DNA"/>
</dbReference>
<dbReference type="PANTHER" id="PTHR45630">
    <property type="entry name" value="CATION-TRANSPORTING ATPASE-RELATED"/>
    <property type="match status" value="1"/>
</dbReference>
<comment type="subcellular location">
    <subcellularLocation>
        <location evidence="1 10">Membrane</location>
        <topology evidence="1 10">Multi-pass membrane protein</topology>
    </subcellularLocation>
</comment>
<evidence type="ECO:0000256" key="3">
    <source>
        <dbReference type="ARBA" id="ARBA00022553"/>
    </source>
</evidence>
<dbReference type="InterPro" id="IPR001757">
    <property type="entry name" value="P_typ_ATPase"/>
</dbReference>
<comment type="similarity">
    <text evidence="2 10">Belongs to the cation transport ATPase (P-type) (TC 3.A.3) family. Type V subfamily.</text>
</comment>
<keyword evidence="4 10" id="KW-0479">Metal-binding</keyword>
<dbReference type="GO" id="GO:0016020">
    <property type="term" value="C:membrane"/>
    <property type="evidence" value="ECO:0007669"/>
    <property type="project" value="UniProtKB-SubCell"/>
</dbReference>
<dbReference type="InterPro" id="IPR023298">
    <property type="entry name" value="ATPase_P-typ_TM_dom_sf"/>
</dbReference>
<dbReference type="PANTHER" id="PTHR45630:SF8">
    <property type="entry name" value="CATION-TRANSPORTING ATPASE"/>
    <property type="match status" value="1"/>
</dbReference>
<dbReference type="NCBIfam" id="TIGR01494">
    <property type="entry name" value="ATPase_P-type"/>
    <property type="match status" value="1"/>
</dbReference>
<keyword evidence="10" id="KW-1133">Transmembrane helix</keyword>
<evidence type="ECO:0000256" key="2">
    <source>
        <dbReference type="ARBA" id="ARBA00006000"/>
    </source>
</evidence>